<gene>
    <name evidence="5" type="ORF">GCM10022407_40780</name>
</gene>
<evidence type="ECO:0000256" key="2">
    <source>
        <dbReference type="ARBA" id="ARBA00023125"/>
    </source>
</evidence>
<dbReference type="InterPro" id="IPR010982">
    <property type="entry name" value="Lambda_DNA-bd_dom_sf"/>
</dbReference>
<proteinExistence type="predicted"/>
<comment type="caution">
    <text evidence="5">The sequence shown here is derived from an EMBL/GenBank/DDBJ whole genome shotgun (WGS) entry which is preliminary data.</text>
</comment>
<dbReference type="EMBL" id="BAABDI010000048">
    <property type="protein sequence ID" value="GAA3992227.1"/>
    <property type="molecule type" value="Genomic_DNA"/>
</dbReference>
<accession>A0ABP7R3Z6</accession>
<dbReference type="Gene3D" id="1.10.260.40">
    <property type="entry name" value="lambda repressor-like DNA-binding domains"/>
    <property type="match status" value="1"/>
</dbReference>
<name>A0ABP7R3Z6_9BACT</name>
<dbReference type="Pfam" id="PF00356">
    <property type="entry name" value="LacI"/>
    <property type="match status" value="1"/>
</dbReference>
<dbReference type="Proteomes" id="UP001501556">
    <property type="component" value="Unassembled WGS sequence"/>
</dbReference>
<evidence type="ECO:0000259" key="4">
    <source>
        <dbReference type="PROSITE" id="PS50932"/>
    </source>
</evidence>
<evidence type="ECO:0000256" key="3">
    <source>
        <dbReference type="ARBA" id="ARBA00023163"/>
    </source>
</evidence>
<dbReference type="SMART" id="SM00354">
    <property type="entry name" value="HTH_LACI"/>
    <property type="match status" value="1"/>
</dbReference>
<dbReference type="GO" id="GO:0003677">
    <property type="term" value="F:DNA binding"/>
    <property type="evidence" value="ECO:0007669"/>
    <property type="project" value="UniProtKB-KW"/>
</dbReference>
<feature type="domain" description="HTH lacI-type" evidence="4">
    <location>
        <begin position="6"/>
        <end position="60"/>
    </location>
</feature>
<reference evidence="6" key="1">
    <citation type="journal article" date="2019" name="Int. J. Syst. Evol. Microbiol.">
        <title>The Global Catalogue of Microorganisms (GCM) 10K type strain sequencing project: providing services to taxonomists for standard genome sequencing and annotation.</title>
        <authorList>
            <consortium name="The Broad Institute Genomics Platform"/>
            <consortium name="The Broad Institute Genome Sequencing Center for Infectious Disease"/>
            <person name="Wu L."/>
            <person name="Ma J."/>
        </authorList>
    </citation>
    <scope>NUCLEOTIDE SEQUENCE [LARGE SCALE GENOMIC DNA]</scope>
    <source>
        <strain evidence="6">JCM 17217</strain>
    </source>
</reference>
<dbReference type="PANTHER" id="PTHR30146:SF109">
    <property type="entry name" value="HTH-TYPE TRANSCRIPTIONAL REGULATOR GALS"/>
    <property type="match status" value="1"/>
</dbReference>
<organism evidence="5 6">
    <name type="scientific">Hymenobacter antarcticus</name>
    <dbReference type="NCBI Taxonomy" id="486270"/>
    <lineage>
        <taxon>Bacteria</taxon>
        <taxon>Pseudomonadati</taxon>
        <taxon>Bacteroidota</taxon>
        <taxon>Cytophagia</taxon>
        <taxon>Cytophagales</taxon>
        <taxon>Hymenobacteraceae</taxon>
        <taxon>Hymenobacter</taxon>
    </lineage>
</organism>
<dbReference type="PANTHER" id="PTHR30146">
    <property type="entry name" value="LACI-RELATED TRANSCRIPTIONAL REPRESSOR"/>
    <property type="match status" value="1"/>
</dbReference>
<evidence type="ECO:0000313" key="6">
    <source>
        <dbReference type="Proteomes" id="UP001501556"/>
    </source>
</evidence>
<dbReference type="CDD" id="cd06267">
    <property type="entry name" value="PBP1_LacI_sugar_binding-like"/>
    <property type="match status" value="1"/>
</dbReference>
<dbReference type="Pfam" id="PF13377">
    <property type="entry name" value="Peripla_BP_3"/>
    <property type="match status" value="1"/>
</dbReference>
<keyword evidence="3" id="KW-0804">Transcription</keyword>
<dbReference type="SUPFAM" id="SSF47413">
    <property type="entry name" value="lambda repressor-like DNA-binding domains"/>
    <property type="match status" value="1"/>
</dbReference>
<evidence type="ECO:0000313" key="5">
    <source>
        <dbReference type="EMBL" id="GAA3992227.1"/>
    </source>
</evidence>
<dbReference type="SUPFAM" id="SSF53822">
    <property type="entry name" value="Periplasmic binding protein-like I"/>
    <property type="match status" value="1"/>
</dbReference>
<keyword evidence="6" id="KW-1185">Reference proteome</keyword>
<dbReference type="InterPro" id="IPR046335">
    <property type="entry name" value="LacI/GalR-like_sensor"/>
</dbReference>
<protein>
    <submittedName>
        <fullName evidence="5">LacI family DNA-binding transcriptional regulator</fullName>
    </submittedName>
</protein>
<keyword evidence="2 5" id="KW-0238">DNA-binding</keyword>
<dbReference type="InterPro" id="IPR028082">
    <property type="entry name" value="Peripla_BP_I"/>
</dbReference>
<dbReference type="CDD" id="cd01392">
    <property type="entry name" value="HTH_LacI"/>
    <property type="match status" value="1"/>
</dbReference>
<sequence>MQNRRASLSDVAKALQLSPSTVSRALAGHKDVSEATKERVRLLADELHYQPNQLAAALRRGRSNTLGVLVPHITGHFFPKVLDGIAVEASKAGFSVMIFQSNEDSKQEKKNIELLMNSQVEGILVSLANTTTDFSHFELARQQNVPLVFFDRVMEDFRGSNVSAVILDDYLGAYQLVSHLIEQGCTRIAHLTGLRHLNIHRNRHQGYRDALTAHGLEINEDYVAQCEMNQYGGAQAITEMLKLPAPPDAVFASNDLAAAGAMQVIKAHGLRVPHDVAVAGFSNEAFTTLTEPMLTTVDQGCETMGISAVRLLQKMLNPNPDRLAQPRNVVLKPKLIIRESSLRRP</sequence>
<dbReference type="PROSITE" id="PS50932">
    <property type="entry name" value="HTH_LACI_2"/>
    <property type="match status" value="1"/>
</dbReference>
<evidence type="ECO:0000256" key="1">
    <source>
        <dbReference type="ARBA" id="ARBA00023015"/>
    </source>
</evidence>
<dbReference type="Gene3D" id="3.40.50.2300">
    <property type="match status" value="2"/>
</dbReference>
<keyword evidence="1" id="KW-0805">Transcription regulation</keyword>
<dbReference type="RefSeq" id="WP_345127433.1">
    <property type="nucleotide sequence ID" value="NZ_BAABDI010000048.1"/>
</dbReference>
<dbReference type="InterPro" id="IPR000843">
    <property type="entry name" value="HTH_LacI"/>
</dbReference>